<accession>A0A5B6WWX0</accession>
<dbReference type="OrthoDB" id="997500at2759"/>
<gene>
    <name evidence="2" type="ORF">EPI10_030358</name>
</gene>
<reference evidence="3" key="1">
    <citation type="journal article" date="2019" name="Plant Biotechnol. J.">
        <title>Genome sequencing of the Australian wild diploid species Gossypium australe highlights disease resistance and delayed gland morphogenesis.</title>
        <authorList>
            <person name="Cai Y."/>
            <person name="Cai X."/>
            <person name="Wang Q."/>
            <person name="Wang P."/>
            <person name="Zhang Y."/>
            <person name="Cai C."/>
            <person name="Xu Y."/>
            <person name="Wang K."/>
            <person name="Zhou Z."/>
            <person name="Wang C."/>
            <person name="Geng S."/>
            <person name="Li B."/>
            <person name="Dong Q."/>
            <person name="Hou Y."/>
            <person name="Wang H."/>
            <person name="Ai P."/>
            <person name="Liu Z."/>
            <person name="Yi F."/>
            <person name="Sun M."/>
            <person name="An G."/>
            <person name="Cheng J."/>
            <person name="Zhang Y."/>
            <person name="Shi Q."/>
            <person name="Xie Y."/>
            <person name="Shi X."/>
            <person name="Chang Y."/>
            <person name="Huang F."/>
            <person name="Chen Y."/>
            <person name="Hong S."/>
            <person name="Mi L."/>
            <person name="Sun Q."/>
            <person name="Zhang L."/>
            <person name="Zhou B."/>
            <person name="Peng R."/>
            <person name="Zhang X."/>
            <person name="Liu F."/>
        </authorList>
    </citation>
    <scope>NUCLEOTIDE SEQUENCE [LARGE SCALE GENOMIC DNA]</scope>
    <source>
        <strain evidence="3">cv. PA1801</strain>
    </source>
</reference>
<proteinExistence type="predicted"/>
<sequence>MLTKFISVSEMCFQNTEVALKNQQVLIKRLKNQISQLAKLISERSQEGLVESKPEPRQGIVVNINKVESKSRLLRNINLEYYILMRRRETTRMNNLVFNYVKILNELLANKRKLDNSSTVELNAVCSARLQNTLSNKRKDLGSFIILCLIGSLNIDNALADLGVSINVMPYKMFKQLGLGKSKQTRISIQLADRTLNILAVLLKMYLLKLIDLYFPLTLLY</sequence>
<dbReference type="AlphaFoldDB" id="A0A5B6WWX0"/>
<name>A0A5B6WWX0_9ROSI</name>
<dbReference type="PANTHER" id="PTHR33067:SF35">
    <property type="entry name" value="ASPARTIC PEPTIDASE DDI1-TYPE DOMAIN-CONTAINING PROTEIN"/>
    <property type="match status" value="1"/>
</dbReference>
<comment type="caution">
    <text evidence="2">The sequence shown here is derived from an EMBL/GenBank/DDBJ whole genome shotgun (WGS) entry which is preliminary data.</text>
</comment>
<dbReference type="Gene3D" id="2.40.70.10">
    <property type="entry name" value="Acid Proteases"/>
    <property type="match status" value="1"/>
</dbReference>
<protein>
    <submittedName>
        <fullName evidence="2">Gag-asp_proteas domain-containing protein</fullName>
    </submittedName>
</protein>
<evidence type="ECO:0000313" key="2">
    <source>
        <dbReference type="EMBL" id="KAA3486449.1"/>
    </source>
</evidence>
<keyword evidence="1" id="KW-0175">Coiled coil</keyword>
<keyword evidence="3" id="KW-1185">Reference proteome</keyword>
<organism evidence="2 3">
    <name type="scientific">Gossypium australe</name>
    <dbReference type="NCBI Taxonomy" id="47621"/>
    <lineage>
        <taxon>Eukaryota</taxon>
        <taxon>Viridiplantae</taxon>
        <taxon>Streptophyta</taxon>
        <taxon>Embryophyta</taxon>
        <taxon>Tracheophyta</taxon>
        <taxon>Spermatophyta</taxon>
        <taxon>Magnoliopsida</taxon>
        <taxon>eudicotyledons</taxon>
        <taxon>Gunneridae</taxon>
        <taxon>Pentapetalae</taxon>
        <taxon>rosids</taxon>
        <taxon>malvids</taxon>
        <taxon>Malvales</taxon>
        <taxon>Malvaceae</taxon>
        <taxon>Malvoideae</taxon>
        <taxon>Gossypium</taxon>
    </lineage>
</organism>
<evidence type="ECO:0000256" key="1">
    <source>
        <dbReference type="SAM" id="Coils"/>
    </source>
</evidence>
<dbReference type="Proteomes" id="UP000325315">
    <property type="component" value="Unassembled WGS sequence"/>
</dbReference>
<dbReference type="PANTHER" id="PTHR33067">
    <property type="entry name" value="RNA-DIRECTED DNA POLYMERASE-RELATED"/>
    <property type="match status" value="1"/>
</dbReference>
<feature type="coiled-coil region" evidence="1">
    <location>
        <begin position="13"/>
        <end position="47"/>
    </location>
</feature>
<evidence type="ECO:0000313" key="3">
    <source>
        <dbReference type="Proteomes" id="UP000325315"/>
    </source>
</evidence>
<dbReference type="InterPro" id="IPR021109">
    <property type="entry name" value="Peptidase_aspartic_dom_sf"/>
</dbReference>
<dbReference type="EMBL" id="SMMG02000001">
    <property type="protein sequence ID" value="KAA3486449.1"/>
    <property type="molecule type" value="Genomic_DNA"/>
</dbReference>